<feature type="domain" description="TadE-like" evidence="2">
    <location>
        <begin position="12"/>
        <end position="54"/>
    </location>
</feature>
<name>E8LPS2_9VIBR</name>
<dbReference type="AlphaFoldDB" id="E8LPS2"/>
<feature type="transmembrane region" description="Helical" evidence="1">
    <location>
        <begin position="12"/>
        <end position="33"/>
    </location>
</feature>
<keyword evidence="1" id="KW-1133">Transmembrane helix</keyword>
<dbReference type="InterPro" id="IPR012495">
    <property type="entry name" value="TadE-like_dom"/>
</dbReference>
<gene>
    <name evidence="3" type="ORF">VIBR0546_18036</name>
</gene>
<organism evidence="3 4">
    <name type="scientific">Vibrio brasiliensis LMG 20546</name>
    <dbReference type="NCBI Taxonomy" id="945543"/>
    <lineage>
        <taxon>Bacteria</taxon>
        <taxon>Pseudomonadati</taxon>
        <taxon>Pseudomonadota</taxon>
        <taxon>Gammaproteobacteria</taxon>
        <taxon>Vibrionales</taxon>
        <taxon>Vibrionaceae</taxon>
        <taxon>Vibrio</taxon>
        <taxon>Vibrio oreintalis group</taxon>
    </lineage>
</organism>
<dbReference type="STRING" id="945543.VIBR0546_18036"/>
<keyword evidence="1" id="KW-0812">Transmembrane</keyword>
<accession>E8LPS2</accession>
<proteinExistence type="predicted"/>
<comment type="caution">
    <text evidence="3">The sequence shown here is derived from an EMBL/GenBank/DDBJ whole genome shotgun (WGS) entry which is preliminary data.</text>
</comment>
<evidence type="ECO:0000256" key="1">
    <source>
        <dbReference type="SAM" id="Phobius"/>
    </source>
</evidence>
<keyword evidence="4" id="KW-1185">Reference proteome</keyword>
<dbReference type="Proteomes" id="UP000004371">
    <property type="component" value="Unassembled WGS sequence"/>
</dbReference>
<protein>
    <recommendedName>
        <fullName evidence="2">TadE-like domain-containing protein</fullName>
    </recommendedName>
</protein>
<evidence type="ECO:0000259" key="2">
    <source>
        <dbReference type="Pfam" id="PF07811"/>
    </source>
</evidence>
<keyword evidence="1" id="KW-0472">Membrane</keyword>
<dbReference type="eggNOG" id="COG4961">
    <property type="taxonomic scope" value="Bacteria"/>
</dbReference>
<evidence type="ECO:0000313" key="4">
    <source>
        <dbReference type="Proteomes" id="UP000004371"/>
    </source>
</evidence>
<dbReference type="Pfam" id="PF07811">
    <property type="entry name" value="TadE"/>
    <property type="match status" value="1"/>
</dbReference>
<dbReference type="EMBL" id="AEVS01000014">
    <property type="protein sequence ID" value="EGA67196.1"/>
    <property type="molecule type" value="Genomic_DNA"/>
</dbReference>
<reference evidence="3 4" key="1">
    <citation type="journal article" date="2012" name="Int. J. Syst. Evol. Microbiol.">
        <title>Vibrio caribbeanicus sp. nov., isolated from the marine sponge Scleritoderma cyanea.</title>
        <authorList>
            <person name="Hoffmann M."/>
            <person name="Monday S.R."/>
            <person name="Allard M.W."/>
            <person name="Strain E.A."/>
            <person name="Whittaker P."/>
            <person name="Naum M."/>
            <person name="McCarthy P.J."/>
            <person name="Lopez J.V."/>
            <person name="Fischer M."/>
            <person name="Brown E.W."/>
        </authorList>
    </citation>
    <scope>NUCLEOTIDE SEQUENCE [LARGE SCALE GENOMIC DNA]</scope>
    <source>
        <strain evidence="3 4">LMG 20546</strain>
    </source>
</reference>
<evidence type="ECO:0000313" key="3">
    <source>
        <dbReference type="EMBL" id="EGA67196.1"/>
    </source>
</evidence>
<sequence length="146" mass="15494">MGCCKSVKRVKGLAAVEMLIAVPVLMLILMSIAEFGNAFVQYTNINKMAQSGIRYATAGVTGTSSYDQIADVDEIKNMVVYGKTTAGEGATALMSGIDTSDVSIVHENGYVTVTINHTYVPVITEFSSTINFAVPLNASAMMRTAP</sequence>